<organism evidence="3">
    <name type="scientific">freshwater metagenome</name>
    <dbReference type="NCBI Taxonomy" id="449393"/>
    <lineage>
        <taxon>unclassified sequences</taxon>
        <taxon>metagenomes</taxon>
        <taxon>ecological metagenomes</taxon>
    </lineage>
</organism>
<feature type="region of interest" description="Disordered" evidence="1">
    <location>
        <begin position="1"/>
        <end position="28"/>
    </location>
</feature>
<proteinExistence type="predicted"/>
<dbReference type="AlphaFoldDB" id="A0A6J6VPY2"/>
<dbReference type="InterPro" id="IPR018961">
    <property type="entry name" value="DnaJ_homolog_subfam-C_membr-28"/>
</dbReference>
<gene>
    <name evidence="3" type="ORF">UFOPK2761_03592</name>
</gene>
<evidence type="ECO:0000256" key="1">
    <source>
        <dbReference type="SAM" id="MobiDB-lite"/>
    </source>
</evidence>
<dbReference type="EMBL" id="CAEZYQ010000059">
    <property type="protein sequence ID" value="CAB4774541.1"/>
    <property type="molecule type" value="Genomic_DNA"/>
</dbReference>
<protein>
    <submittedName>
        <fullName evidence="3">Unannotated protein</fullName>
    </submittedName>
</protein>
<name>A0A6J6VPY2_9ZZZZ</name>
<evidence type="ECO:0000259" key="2">
    <source>
        <dbReference type="Pfam" id="PF09350"/>
    </source>
</evidence>
<evidence type="ECO:0000313" key="3">
    <source>
        <dbReference type="EMBL" id="CAB4774541.1"/>
    </source>
</evidence>
<feature type="domain" description="DnaJ homologue subfamily C member 28 conserved" evidence="2">
    <location>
        <begin position="40"/>
        <end position="107"/>
    </location>
</feature>
<sequence length="197" mass="22535">MVDQPQGQPSEVQRARDEQERRKRSKESAAAARIAFQHQWVDQQIRIAHARGEFDDLPGAGKPIEGLGEQHDPDWWLKKLIEREQVTGVLPPALQLRKDDALLDEKLDSFTVETDVRREVEDFNARVIRARYTPVDGPPLITMPRDVEETVNAWAERRAARIAAVRAENAARLAAEPARARRRWPWRSRRRGAGGDV</sequence>
<accession>A0A6J6VPY2</accession>
<feature type="compositionally biased region" description="Basic residues" evidence="1">
    <location>
        <begin position="180"/>
        <end position="197"/>
    </location>
</feature>
<reference evidence="3" key="1">
    <citation type="submission" date="2020-05" db="EMBL/GenBank/DDBJ databases">
        <authorList>
            <person name="Chiriac C."/>
            <person name="Salcher M."/>
            <person name="Ghai R."/>
            <person name="Kavagutti S V."/>
        </authorList>
    </citation>
    <scope>NUCLEOTIDE SEQUENCE</scope>
</reference>
<dbReference type="Pfam" id="PF09350">
    <property type="entry name" value="DJC28_CD"/>
    <property type="match status" value="1"/>
</dbReference>
<feature type="compositionally biased region" description="Polar residues" evidence="1">
    <location>
        <begin position="1"/>
        <end position="11"/>
    </location>
</feature>
<feature type="region of interest" description="Disordered" evidence="1">
    <location>
        <begin position="175"/>
        <end position="197"/>
    </location>
</feature>